<dbReference type="PROSITE" id="PS51257">
    <property type="entry name" value="PROKAR_LIPOPROTEIN"/>
    <property type="match status" value="1"/>
</dbReference>
<dbReference type="Proteomes" id="UP000569903">
    <property type="component" value="Unassembled WGS sequence"/>
</dbReference>
<dbReference type="EMBL" id="JAARQN010000001">
    <property type="protein sequence ID" value="MBC1456340.1"/>
    <property type="molecule type" value="Genomic_DNA"/>
</dbReference>
<proteinExistence type="predicted"/>
<feature type="signal peptide" evidence="2">
    <location>
        <begin position="1"/>
        <end position="19"/>
    </location>
</feature>
<name>A0A841YSG8_9LIST</name>
<evidence type="ECO:0008006" key="7">
    <source>
        <dbReference type="Google" id="ProtNLM"/>
    </source>
</evidence>
<organism evidence="3 6">
    <name type="scientific">Listeria newyorkensis</name>
    <dbReference type="NCBI Taxonomy" id="1497681"/>
    <lineage>
        <taxon>Bacteria</taxon>
        <taxon>Bacillati</taxon>
        <taxon>Bacillota</taxon>
        <taxon>Bacilli</taxon>
        <taxon>Bacillales</taxon>
        <taxon>Listeriaceae</taxon>
        <taxon>Listeria</taxon>
    </lineage>
</organism>
<evidence type="ECO:0000313" key="5">
    <source>
        <dbReference type="Proteomes" id="UP000236500"/>
    </source>
</evidence>
<dbReference type="Gene3D" id="1.20.5.1230">
    <property type="entry name" value="Apolipoprotein A-I"/>
    <property type="match status" value="1"/>
</dbReference>
<evidence type="ECO:0000313" key="6">
    <source>
        <dbReference type="Proteomes" id="UP000569903"/>
    </source>
</evidence>
<sequence length="203" mass="21522">MKKWIVGTLAAVTVFSLTACGNVSDETKDEAKEKVSSKAEDVKEKAKSKADEMKKEGSAKLDEATQKLHTKAMDFYTDLVDKVNEKDKDYDAYIADITSDAPSKGAKLDELAEKASASAENISETLANVKVPDLGERTDAFKTSIQSLSDAFAEKAAAIKANPGDTKAAEKADAAIQNASDKLSEALKNIGLAGSNIVNDITG</sequence>
<protein>
    <recommendedName>
        <fullName evidence="7">Lipoprotein</fullName>
    </recommendedName>
</protein>
<dbReference type="AlphaFoldDB" id="A0A841YSG8"/>
<feature type="chain" id="PRO_5039422080" description="Lipoprotein" evidence="2">
    <location>
        <begin position="20"/>
        <end position="203"/>
    </location>
</feature>
<keyword evidence="5" id="KW-1185">Reference proteome</keyword>
<evidence type="ECO:0000256" key="2">
    <source>
        <dbReference type="SAM" id="SignalP"/>
    </source>
</evidence>
<comment type="caution">
    <text evidence="3">The sequence shown here is derived from an EMBL/GenBank/DDBJ whole genome shotgun (WGS) entry which is preliminary data.</text>
</comment>
<dbReference type="RefSeq" id="WP_052171453.1">
    <property type="nucleotide sequence ID" value="NZ_BJEY01000001.1"/>
</dbReference>
<accession>A0A841YSG8</accession>
<dbReference type="EMBL" id="MPDH01000004">
    <property type="protein sequence ID" value="PNP93320.1"/>
    <property type="molecule type" value="Genomic_DNA"/>
</dbReference>
<evidence type="ECO:0000313" key="4">
    <source>
        <dbReference type="EMBL" id="PNP93320.1"/>
    </source>
</evidence>
<feature type="region of interest" description="Disordered" evidence="1">
    <location>
        <begin position="26"/>
        <end position="62"/>
    </location>
</feature>
<keyword evidence="2" id="KW-0732">Signal</keyword>
<gene>
    <name evidence="4" type="ORF">BMT55_04820</name>
    <name evidence="3" type="ORF">HB850_01145</name>
</gene>
<evidence type="ECO:0000313" key="3">
    <source>
        <dbReference type="EMBL" id="MBC1456340.1"/>
    </source>
</evidence>
<reference evidence="4 5" key="1">
    <citation type="submission" date="2016-11" db="EMBL/GenBank/DDBJ databases">
        <title>Whole Genome Sequence of Listeria newyorkensis.</title>
        <authorList>
            <person name="Frink S."/>
            <person name="Morales C."/>
            <person name="Kiang D."/>
        </authorList>
    </citation>
    <scope>NUCLEOTIDE SEQUENCE [LARGE SCALE GENOMIC DNA]</scope>
    <source>
        <strain evidence="4 5">F1604011-044</strain>
    </source>
</reference>
<reference evidence="3 6" key="2">
    <citation type="submission" date="2020-03" db="EMBL/GenBank/DDBJ databases">
        <title>Soil Listeria distribution.</title>
        <authorList>
            <person name="Liao J."/>
            <person name="Wiedmann M."/>
        </authorList>
    </citation>
    <scope>NUCLEOTIDE SEQUENCE [LARGE SCALE GENOMIC DNA]</scope>
    <source>
        <strain evidence="3 6">FSL L7-1614</strain>
    </source>
</reference>
<evidence type="ECO:0000256" key="1">
    <source>
        <dbReference type="SAM" id="MobiDB-lite"/>
    </source>
</evidence>
<dbReference type="Proteomes" id="UP000236500">
    <property type="component" value="Unassembled WGS sequence"/>
</dbReference>